<dbReference type="EMBL" id="LPXN01000009">
    <property type="protein sequence ID" value="KZD12655.1"/>
    <property type="molecule type" value="Genomic_DNA"/>
</dbReference>
<name>A0A154WGS2_9PROT</name>
<evidence type="ECO:0000259" key="3">
    <source>
        <dbReference type="Pfam" id="PF13464"/>
    </source>
</evidence>
<feature type="domain" description="Cytoskeleton protein RodZ-like C-terminal" evidence="3">
    <location>
        <begin position="333"/>
        <end position="400"/>
    </location>
</feature>
<dbReference type="InterPro" id="IPR025194">
    <property type="entry name" value="RodZ-like_C"/>
</dbReference>
<dbReference type="GO" id="GO:0003677">
    <property type="term" value="F:DNA binding"/>
    <property type="evidence" value="ECO:0007669"/>
    <property type="project" value="InterPro"/>
</dbReference>
<evidence type="ECO:0000313" key="5">
    <source>
        <dbReference type="Proteomes" id="UP000076400"/>
    </source>
</evidence>
<keyword evidence="2" id="KW-0472">Membrane</keyword>
<protein>
    <recommendedName>
        <fullName evidence="3">Cytoskeleton protein RodZ-like C-terminal domain-containing protein</fullName>
    </recommendedName>
</protein>
<dbReference type="STRING" id="580166.AUP43_15735"/>
<dbReference type="InterPro" id="IPR050400">
    <property type="entry name" value="Bact_Cytoskel_RodZ"/>
</dbReference>
<dbReference type="InterPro" id="IPR010982">
    <property type="entry name" value="Lambda_DNA-bd_dom_sf"/>
</dbReference>
<dbReference type="Proteomes" id="UP000076400">
    <property type="component" value="Unassembled WGS sequence"/>
</dbReference>
<dbReference type="PANTHER" id="PTHR34475:SF1">
    <property type="entry name" value="CYTOSKELETON PROTEIN RODZ"/>
    <property type="match status" value="1"/>
</dbReference>
<keyword evidence="5" id="KW-1185">Reference proteome</keyword>
<evidence type="ECO:0000256" key="2">
    <source>
        <dbReference type="SAM" id="Phobius"/>
    </source>
</evidence>
<accession>A0A154WGS2</accession>
<feature type="region of interest" description="Disordered" evidence="1">
    <location>
        <begin position="166"/>
        <end position="325"/>
    </location>
</feature>
<evidence type="ECO:0000313" key="4">
    <source>
        <dbReference type="EMBL" id="KZD12655.1"/>
    </source>
</evidence>
<sequence>MLKSNRRLKVSNIEEVSGGFDTPSHVGAVLQRARLSAGYDLRDVAQHLRVRTAYLEAIEAGRYNDLPGRTYAIGFVRGYAELMRLDSAALVNQFKAETVGLAGRTELVFPSPPPEGRIPGGAILFVSVLVALIAYGVWYYSSVTEKGIAELVPAVPDRLAALLDSDRQPDVSAREAVAAIPRSEEPPLPAPGSAGGGTAPAAGSSAPSPSPSPSSSIPSSTPPSTSAGLPAAPVETPAPQAGDSVASSAADSAVAAGNGEDESTPEPSTASGQADPNASLTPRDRAAETAEAPPATLSSATPAPIKPAPTTMAAVPPPAAPDAAGPAAGARIVLQARDEVWVQIRDGDSAMMTRILRKGDAYRVPNRGGLMLLTGNAGALDIVVDGTVTPSLGPIGAVRRDIPLDAERLLSGVAAAR</sequence>
<keyword evidence="2" id="KW-0812">Transmembrane</keyword>
<organism evidence="4 5">
    <name type="scientific">Oceanibaculum pacificum</name>
    <dbReference type="NCBI Taxonomy" id="580166"/>
    <lineage>
        <taxon>Bacteria</taxon>
        <taxon>Pseudomonadati</taxon>
        <taxon>Pseudomonadota</taxon>
        <taxon>Alphaproteobacteria</taxon>
        <taxon>Rhodospirillales</taxon>
        <taxon>Oceanibaculaceae</taxon>
        <taxon>Oceanibaculum</taxon>
    </lineage>
</organism>
<dbReference type="PANTHER" id="PTHR34475">
    <property type="match status" value="1"/>
</dbReference>
<feature type="compositionally biased region" description="Polar residues" evidence="1">
    <location>
        <begin position="265"/>
        <end position="280"/>
    </location>
</feature>
<feature type="transmembrane region" description="Helical" evidence="2">
    <location>
        <begin position="121"/>
        <end position="140"/>
    </location>
</feature>
<proteinExistence type="predicted"/>
<dbReference type="Pfam" id="PF13464">
    <property type="entry name" value="RodZ_C"/>
    <property type="match status" value="1"/>
</dbReference>
<keyword evidence="2" id="KW-1133">Transmembrane helix</keyword>
<feature type="compositionally biased region" description="Low complexity" evidence="1">
    <location>
        <begin position="199"/>
        <end position="233"/>
    </location>
</feature>
<dbReference type="Gene3D" id="1.10.260.40">
    <property type="entry name" value="lambda repressor-like DNA-binding domains"/>
    <property type="match status" value="1"/>
</dbReference>
<feature type="compositionally biased region" description="Low complexity" evidence="1">
    <location>
        <begin position="241"/>
        <end position="257"/>
    </location>
</feature>
<gene>
    <name evidence="4" type="ORF">AUP43_15735</name>
</gene>
<dbReference type="AlphaFoldDB" id="A0A154WGS2"/>
<comment type="caution">
    <text evidence="4">The sequence shown here is derived from an EMBL/GenBank/DDBJ whole genome shotgun (WGS) entry which is preliminary data.</text>
</comment>
<evidence type="ECO:0000256" key="1">
    <source>
        <dbReference type="SAM" id="MobiDB-lite"/>
    </source>
</evidence>
<feature type="compositionally biased region" description="Low complexity" evidence="1">
    <location>
        <begin position="289"/>
        <end position="314"/>
    </location>
</feature>
<reference evidence="4 5" key="1">
    <citation type="submission" date="2015-12" db="EMBL/GenBank/DDBJ databases">
        <title>Genome sequence of Oceanibaculum pacificum MCCC 1A02656.</title>
        <authorList>
            <person name="Lu L."/>
            <person name="Lai Q."/>
            <person name="Shao Z."/>
            <person name="Qian P."/>
        </authorList>
    </citation>
    <scope>NUCLEOTIDE SEQUENCE [LARGE SCALE GENOMIC DNA]</scope>
    <source>
        <strain evidence="4 5">MCCC 1A02656</strain>
    </source>
</reference>
<dbReference type="Pfam" id="PF13413">
    <property type="entry name" value="HTH_25"/>
    <property type="match status" value="1"/>
</dbReference>